<feature type="compositionally biased region" description="Polar residues" evidence="1">
    <location>
        <begin position="21"/>
        <end position="41"/>
    </location>
</feature>
<sequence>MKRPAPPTANAKSRRRKSTLQHEGSQIPSSDTTGRQQQTLKSFFLKSSLDCTPPTPRSLPATRSTCASDTNVRVPPDRAQVTEQFLKQSRPKSLPSWGALIDQVQAQQGDLQASLPEVRSRLAYGMRHAGVFKADTRHPGVGTSGTVDGIRYSGWGRPPWASGDGTGASSATTDERNVETKTRQNIPCSNFVQVLNAALQ</sequence>
<gene>
    <name evidence="2" type="ORF">CYMTET_53021</name>
</gene>
<dbReference type="Proteomes" id="UP001190700">
    <property type="component" value="Unassembled WGS sequence"/>
</dbReference>
<evidence type="ECO:0000256" key="1">
    <source>
        <dbReference type="SAM" id="MobiDB-lite"/>
    </source>
</evidence>
<reference evidence="2 3" key="1">
    <citation type="journal article" date="2015" name="Genome Biol. Evol.">
        <title>Comparative Genomics of a Bacterivorous Green Alga Reveals Evolutionary Causalities and Consequences of Phago-Mixotrophic Mode of Nutrition.</title>
        <authorList>
            <person name="Burns J.A."/>
            <person name="Paasch A."/>
            <person name="Narechania A."/>
            <person name="Kim E."/>
        </authorList>
    </citation>
    <scope>NUCLEOTIDE SEQUENCE [LARGE SCALE GENOMIC DNA]</scope>
    <source>
        <strain evidence="2 3">PLY_AMNH</strain>
    </source>
</reference>
<feature type="non-terminal residue" evidence="2">
    <location>
        <position position="200"/>
    </location>
</feature>
<dbReference type="AlphaFoldDB" id="A0AAE0BHT3"/>
<feature type="region of interest" description="Disordered" evidence="1">
    <location>
        <begin position="1"/>
        <end position="73"/>
    </location>
</feature>
<accession>A0AAE0BHT3</accession>
<keyword evidence="3" id="KW-1185">Reference proteome</keyword>
<feature type="compositionally biased region" description="Polar residues" evidence="1">
    <location>
        <begin position="61"/>
        <end position="71"/>
    </location>
</feature>
<feature type="compositionally biased region" description="Basic and acidic residues" evidence="1">
    <location>
        <begin position="173"/>
        <end position="182"/>
    </location>
</feature>
<evidence type="ECO:0000313" key="2">
    <source>
        <dbReference type="EMBL" id="KAK3236863.1"/>
    </source>
</evidence>
<name>A0AAE0BHT3_9CHLO</name>
<dbReference type="EMBL" id="LGRX02034802">
    <property type="protein sequence ID" value="KAK3236863.1"/>
    <property type="molecule type" value="Genomic_DNA"/>
</dbReference>
<protein>
    <submittedName>
        <fullName evidence="2">Uncharacterized protein</fullName>
    </submittedName>
</protein>
<evidence type="ECO:0000313" key="3">
    <source>
        <dbReference type="Proteomes" id="UP001190700"/>
    </source>
</evidence>
<organism evidence="2 3">
    <name type="scientific">Cymbomonas tetramitiformis</name>
    <dbReference type="NCBI Taxonomy" id="36881"/>
    <lineage>
        <taxon>Eukaryota</taxon>
        <taxon>Viridiplantae</taxon>
        <taxon>Chlorophyta</taxon>
        <taxon>Pyramimonadophyceae</taxon>
        <taxon>Pyramimonadales</taxon>
        <taxon>Pyramimonadaceae</taxon>
        <taxon>Cymbomonas</taxon>
    </lineage>
</organism>
<comment type="caution">
    <text evidence="2">The sequence shown here is derived from an EMBL/GenBank/DDBJ whole genome shotgun (WGS) entry which is preliminary data.</text>
</comment>
<proteinExistence type="predicted"/>
<feature type="region of interest" description="Disordered" evidence="1">
    <location>
        <begin position="158"/>
        <end position="182"/>
    </location>
</feature>